<dbReference type="Proteomes" id="UP000232883">
    <property type="component" value="Chromosome"/>
</dbReference>
<dbReference type="InterPro" id="IPR002347">
    <property type="entry name" value="SDR_fam"/>
</dbReference>
<proteinExistence type="inferred from homology"/>
<dbReference type="KEGG" id="spir:CWM47_06615"/>
<gene>
    <name evidence="3" type="ORF">CWM47_06615</name>
</gene>
<dbReference type="InterPro" id="IPR036291">
    <property type="entry name" value="NAD(P)-bd_dom_sf"/>
</dbReference>
<protein>
    <submittedName>
        <fullName evidence="3">Short-chain dehydrogenase</fullName>
    </submittedName>
</protein>
<accession>A0A2K8YV41</accession>
<keyword evidence="2" id="KW-0560">Oxidoreductase</keyword>
<dbReference type="PANTHER" id="PTHR43477:SF1">
    <property type="entry name" value="DIHYDROANTICAPSIN 7-DEHYDROGENASE"/>
    <property type="match status" value="1"/>
</dbReference>
<dbReference type="RefSeq" id="WP_100987236.1">
    <property type="nucleotide sequence ID" value="NZ_CP025096.1"/>
</dbReference>
<dbReference type="Pfam" id="PF13561">
    <property type="entry name" value="adh_short_C2"/>
    <property type="match status" value="1"/>
</dbReference>
<dbReference type="InterPro" id="IPR051122">
    <property type="entry name" value="SDR_DHRS6-like"/>
</dbReference>
<dbReference type="PRINTS" id="PR00081">
    <property type="entry name" value="GDHRDH"/>
</dbReference>
<evidence type="ECO:0000313" key="3">
    <source>
        <dbReference type="EMBL" id="AUD01515.1"/>
    </source>
</evidence>
<name>A0A2K8YV41_9BACT</name>
<evidence type="ECO:0000256" key="2">
    <source>
        <dbReference type="ARBA" id="ARBA00023002"/>
    </source>
</evidence>
<organism evidence="3 4">
    <name type="scientific">Spirosoma pollinicola</name>
    <dbReference type="NCBI Taxonomy" id="2057025"/>
    <lineage>
        <taxon>Bacteria</taxon>
        <taxon>Pseudomonadati</taxon>
        <taxon>Bacteroidota</taxon>
        <taxon>Cytophagia</taxon>
        <taxon>Cytophagales</taxon>
        <taxon>Cytophagaceae</taxon>
        <taxon>Spirosoma</taxon>
    </lineage>
</organism>
<reference evidence="3 4" key="1">
    <citation type="submission" date="2017-11" db="EMBL/GenBank/DDBJ databases">
        <title>Taxonomic description and genome sequences of Spirosoma HA7 sp. nov., isolated from pollen microhabitat of Corylus avellana.</title>
        <authorList>
            <person name="Ambika Manirajan B."/>
            <person name="Suarez C."/>
            <person name="Ratering S."/>
            <person name="Geissler-Plaum R."/>
            <person name="Cardinale M."/>
            <person name="Sylvia S."/>
        </authorList>
    </citation>
    <scope>NUCLEOTIDE SEQUENCE [LARGE SCALE GENOMIC DNA]</scope>
    <source>
        <strain evidence="3 4">HA7</strain>
    </source>
</reference>
<dbReference type="AlphaFoldDB" id="A0A2K8YV41"/>
<evidence type="ECO:0000313" key="4">
    <source>
        <dbReference type="Proteomes" id="UP000232883"/>
    </source>
</evidence>
<dbReference type="OrthoDB" id="9803333at2"/>
<evidence type="ECO:0000256" key="1">
    <source>
        <dbReference type="ARBA" id="ARBA00006484"/>
    </source>
</evidence>
<keyword evidence="4" id="KW-1185">Reference proteome</keyword>
<dbReference type="PANTHER" id="PTHR43477">
    <property type="entry name" value="DIHYDROANTICAPSIN 7-DEHYDROGENASE"/>
    <property type="match status" value="1"/>
</dbReference>
<sequence length="265" mass="28989">MVKEFAHRDYWAVILGGSSGLGLATARKLANHGLNLCIIHRTRKVDLPEVEQAFRQIETEGVLLKQFNVDATNPEKRASVLTALKEVLGQVGKVRTLVHSIAKGNLKPMIAENQRQLQHDDFQLTIDSMAISLYDWTNELLAAGLFASDARIISFTSEGSQKAWKNYAAVSAAKAALEAISRSIALEMAPFGIRANCIMAGVTDTASFRLIPGADALREHSQQRNPFSRLTTPEDVANVVYLLCRDEAAWINGAVIPVNGGEHLQ</sequence>
<dbReference type="SUPFAM" id="SSF51735">
    <property type="entry name" value="NAD(P)-binding Rossmann-fold domains"/>
    <property type="match status" value="1"/>
</dbReference>
<dbReference type="EMBL" id="CP025096">
    <property type="protein sequence ID" value="AUD01515.1"/>
    <property type="molecule type" value="Genomic_DNA"/>
</dbReference>
<dbReference type="GO" id="GO:0016491">
    <property type="term" value="F:oxidoreductase activity"/>
    <property type="evidence" value="ECO:0007669"/>
    <property type="project" value="UniProtKB-KW"/>
</dbReference>
<dbReference type="Gene3D" id="3.40.50.720">
    <property type="entry name" value="NAD(P)-binding Rossmann-like Domain"/>
    <property type="match status" value="2"/>
</dbReference>
<comment type="similarity">
    <text evidence="1">Belongs to the short-chain dehydrogenases/reductases (SDR) family.</text>
</comment>